<protein>
    <recommendedName>
        <fullName evidence="6">G-protein coupled receptors family 1 profile domain-containing protein</fullName>
    </recommendedName>
</protein>
<evidence type="ECO:0000256" key="2">
    <source>
        <dbReference type="ARBA" id="ARBA00022692"/>
    </source>
</evidence>
<feature type="transmembrane region" description="Helical" evidence="5">
    <location>
        <begin position="224"/>
        <end position="241"/>
    </location>
</feature>
<evidence type="ECO:0000256" key="3">
    <source>
        <dbReference type="ARBA" id="ARBA00022989"/>
    </source>
</evidence>
<name>A0A2J6WLA5_9BACT</name>
<accession>A0A2J6WLA5</accession>
<evidence type="ECO:0000313" key="7">
    <source>
        <dbReference type="EMBL" id="PMP71182.1"/>
    </source>
</evidence>
<feature type="transmembrane region" description="Helical" evidence="5">
    <location>
        <begin position="301"/>
        <end position="330"/>
    </location>
</feature>
<keyword evidence="3 5" id="KW-1133">Transmembrane helix</keyword>
<keyword evidence="4 5" id="KW-0472">Membrane</keyword>
<dbReference type="Proteomes" id="UP000242881">
    <property type="component" value="Unassembled WGS sequence"/>
</dbReference>
<feature type="domain" description="G-protein coupled receptors family 1 profile" evidence="6">
    <location>
        <begin position="21"/>
        <end position="322"/>
    </location>
</feature>
<gene>
    <name evidence="7" type="ORF">C0187_04460</name>
</gene>
<evidence type="ECO:0000256" key="1">
    <source>
        <dbReference type="ARBA" id="ARBA00004370"/>
    </source>
</evidence>
<reference evidence="7 8" key="1">
    <citation type="submission" date="2018-01" db="EMBL/GenBank/DDBJ databases">
        <title>Metagenomic assembled genomes from two thermal pools in the Uzon Caldera, Kamchatka, Russia.</title>
        <authorList>
            <person name="Wilkins L."/>
            <person name="Ettinger C."/>
        </authorList>
    </citation>
    <scope>NUCLEOTIDE SEQUENCE [LARGE SCALE GENOMIC DNA]</scope>
    <source>
        <strain evidence="7">ZAV-05</strain>
    </source>
</reference>
<feature type="transmembrane region" description="Helical" evidence="5">
    <location>
        <begin position="6"/>
        <end position="35"/>
    </location>
</feature>
<feature type="transmembrane region" description="Helical" evidence="5">
    <location>
        <begin position="200"/>
        <end position="218"/>
    </location>
</feature>
<feature type="transmembrane region" description="Helical" evidence="5">
    <location>
        <begin position="55"/>
        <end position="74"/>
    </location>
</feature>
<proteinExistence type="predicted"/>
<dbReference type="EMBL" id="PNIN01000045">
    <property type="protein sequence ID" value="PMP71182.1"/>
    <property type="molecule type" value="Genomic_DNA"/>
</dbReference>
<keyword evidence="2 5" id="KW-0812">Transmembrane</keyword>
<dbReference type="PROSITE" id="PS50262">
    <property type="entry name" value="G_PROTEIN_RECEP_F1_2"/>
    <property type="match status" value="1"/>
</dbReference>
<feature type="transmembrane region" description="Helical" evidence="5">
    <location>
        <begin position="342"/>
        <end position="360"/>
    </location>
</feature>
<comment type="subcellular location">
    <subcellularLocation>
        <location evidence="1">Membrane</location>
    </subcellularLocation>
</comment>
<evidence type="ECO:0000313" key="8">
    <source>
        <dbReference type="Proteomes" id="UP000242881"/>
    </source>
</evidence>
<evidence type="ECO:0000259" key="6">
    <source>
        <dbReference type="PROSITE" id="PS50262"/>
    </source>
</evidence>
<dbReference type="AlphaFoldDB" id="A0A2J6WLA5"/>
<feature type="transmembrane region" description="Helical" evidence="5">
    <location>
        <begin position="169"/>
        <end position="188"/>
    </location>
</feature>
<sequence length="400" mass="45881">MIYYLLFIVGMITLSLMGISINLILLLISITYAVLSHLDFTSFIFLLSHKLSETIFMPEVAAIPFFILSSEILINSKLHKRYKSTVFNIFGNNILSYLIFTLPVITTSSTSMIIVKSFSRILSLKEFDSKGGYIRLVYIISSVNYIAPVSVPSILFASLLKISLKTVTLYSLLLTIPFLIINYFIFVSKHFHPKSAIRDYFSLFAISGYVVIFYYLMFLVSLPIDIISIIIFFYSIFISVLSDRKNFIKNFNISIVHSISRIGIIIGVVYFIFVITFFHIYTFASNQVINYLTLSFSEGYYILIILYILAFFITDILDPLGVILILFPLYNPLLTTFNINKYLFALSFPFFVSTGLFNNISELAGKKIVDKFNITFSELSDIITPVYFLICIISFMIYFL</sequence>
<organism evidence="7 8">
    <name type="scientific">Calditerrivibrio nitroreducens</name>
    <dbReference type="NCBI Taxonomy" id="477976"/>
    <lineage>
        <taxon>Bacteria</taxon>
        <taxon>Pseudomonadati</taxon>
        <taxon>Deferribacterota</taxon>
        <taxon>Deferribacteres</taxon>
        <taxon>Deferribacterales</taxon>
        <taxon>Calditerrivibrionaceae</taxon>
    </lineage>
</organism>
<feature type="transmembrane region" description="Helical" evidence="5">
    <location>
        <begin position="94"/>
        <end position="115"/>
    </location>
</feature>
<comment type="caution">
    <text evidence="7">The sequence shown here is derived from an EMBL/GenBank/DDBJ whole genome shotgun (WGS) entry which is preliminary data.</text>
</comment>
<dbReference type="GO" id="GO:0016020">
    <property type="term" value="C:membrane"/>
    <property type="evidence" value="ECO:0007669"/>
    <property type="project" value="UniProtKB-SubCell"/>
</dbReference>
<evidence type="ECO:0000256" key="4">
    <source>
        <dbReference type="ARBA" id="ARBA00023136"/>
    </source>
</evidence>
<feature type="transmembrane region" description="Helical" evidence="5">
    <location>
        <begin position="262"/>
        <end position="281"/>
    </location>
</feature>
<dbReference type="InterPro" id="IPR017452">
    <property type="entry name" value="GPCR_Rhodpsn_7TM"/>
</dbReference>
<evidence type="ECO:0000256" key="5">
    <source>
        <dbReference type="SAM" id="Phobius"/>
    </source>
</evidence>
<feature type="transmembrane region" description="Helical" evidence="5">
    <location>
        <begin position="380"/>
        <end position="399"/>
    </location>
</feature>